<feature type="signal peptide" evidence="2">
    <location>
        <begin position="1"/>
        <end position="24"/>
    </location>
</feature>
<protein>
    <submittedName>
        <fullName evidence="3">Uncharacterized protein</fullName>
    </submittedName>
</protein>
<reference evidence="3 4" key="2">
    <citation type="submission" date="2024-01" db="EMBL/GenBank/DDBJ databases">
        <authorList>
            <person name="Xie X."/>
        </authorList>
    </citation>
    <scope>NUCLEOTIDE SEQUENCE [LARGE SCALE GENOMIC DNA]</scope>
    <source>
        <strain evidence="3">SCUT-1</strain>
    </source>
</reference>
<evidence type="ECO:0000313" key="3">
    <source>
        <dbReference type="EMBL" id="MEB4589390.1"/>
    </source>
</evidence>
<gene>
    <name evidence="3" type="ORF">VSS37_00205</name>
</gene>
<dbReference type="RefSeq" id="WP_324692583.1">
    <property type="nucleotide sequence ID" value="NZ_JAYMYJ010000003.1"/>
</dbReference>
<keyword evidence="4" id="KW-1185">Reference proteome</keyword>
<dbReference type="PROSITE" id="PS51257">
    <property type="entry name" value="PROKAR_LIPOPROTEIN"/>
    <property type="match status" value="1"/>
</dbReference>
<name>A0ABU6CRC3_9GAMM</name>
<evidence type="ECO:0000313" key="4">
    <source>
        <dbReference type="Proteomes" id="UP001308005"/>
    </source>
</evidence>
<dbReference type="EMBL" id="JAYMYJ010000003">
    <property type="protein sequence ID" value="MEB4589390.1"/>
    <property type="molecule type" value="Genomic_DNA"/>
</dbReference>
<evidence type="ECO:0000256" key="1">
    <source>
        <dbReference type="SAM" id="MobiDB-lite"/>
    </source>
</evidence>
<organism evidence="3 4">
    <name type="scientific">Candidatus Thiothrix phosphatis</name>
    <dbReference type="NCBI Taxonomy" id="3112415"/>
    <lineage>
        <taxon>Bacteria</taxon>
        <taxon>Pseudomonadati</taxon>
        <taxon>Pseudomonadota</taxon>
        <taxon>Gammaproteobacteria</taxon>
        <taxon>Thiotrichales</taxon>
        <taxon>Thiotrichaceae</taxon>
        <taxon>Thiothrix</taxon>
    </lineage>
</organism>
<dbReference type="Proteomes" id="UP001308005">
    <property type="component" value="Unassembled WGS sequence"/>
</dbReference>
<comment type="caution">
    <text evidence="3">The sequence shown here is derived from an EMBL/GenBank/DDBJ whole genome shotgun (WGS) entry which is preliminary data.</text>
</comment>
<feature type="chain" id="PRO_5046512146" evidence="2">
    <location>
        <begin position="25"/>
        <end position="247"/>
    </location>
</feature>
<sequence length="247" mass="26901">MKPNIPVRAICCLLLGLSAVWLTACEKRPSAPAEGEKVVIPEADALKPTPAIPPSADSAPADNATVTTQAIAPAPPPAAQPGANMSASEEQPHKLKIPPFAQQAATGNAFRLRFLATGESFYTEIKLENGILSYTYFEDTDNRCAQWLQSAPCWRDSDLKTISMALKDEDLDNLYSVVKDSGVLKLSREAYGGARQGQRYYAQRLEVGIDGKRKTVVYQHFPGAAQKPEAFARLETALVEYARDLPH</sequence>
<feature type="region of interest" description="Disordered" evidence="1">
    <location>
        <begin position="71"/>
        <end position="93"/>
    </location>
</feature>
<evidence type="ECO:0000256" key="2">
    <source>
        <dbReference type="SAM" id="SignalP"/>
    </source>
</evidence>
<proteinExistence type="predicted"/>
<keyword evidence="2" id="KW-0732">Signal</keyword>
<accession>A0ABU6CRC3</accession>
<reference evidence="4" key="1">
    <citation type="submission" date="2023-07" db="EMBL/GenBank/DDBJ databases">
        <title>The carbon used by Thiothrix.</title>
        <authorList>
            <person name="Chen L."/>
        </authorList>
    </citation>
    <scope>NUCLEOTIDE SEQUENCE [LARGE SCALE GENOMIC DNA]</scope>
</reference>